<dbReference type="Pfam" id="PF07992">
    <property type="entry name" value="Pyr_redox_2"/>
    <property type="match status" value="1"/>
</dbReference>
<comment type="caution">
    <text evidence="10">The sequence shown here is derived from an EMBL/GenBank/DDBJ whole genome shotgun (WGS) entry which is preliminary data.</text>
</comment>
<comment type="similarity">
    <text evidence="1">Belongs to the NADH dehydrogenase family.</text>
</comment>
<dbReference type="PANTHER" id="PTHR43706:SF47">
    <property type="entry name" value="EXTERNAL NADH-UBIQUINONE OXIDOREDUCTASE 1, MITOCHONDRIAL-RELATED"/>
    <property type="match status" value="1"/>
</dbReference>
<keyword evidence="11" id="KW-1185">Reference proteome</keyword>
<dbReference type="PRINTS" id="PR00368">
    <property type="entry name" value="FADPNR"/>
</dbReference>
<dbReference type="Gene3D" id="3.50.50.100">
    <property type="match status" value="1"/>
</dbReference>
<evidence type="ECO:0000256" key="6">
    <source>
        <dbReference type="ARBA" id="ARBA00023027"/>
    </source>
</evidence>
<evidence type="ECO:0000256" key="2">
    <source>
        <dbReference type="ARBA" id="ARBA00012637"/>
    </source>
</evidence>
<protein>
    <recommendedName>
        <fullName evidence="2">NADH:ubiquinone reductase (non-electrogenic)</fullName>
        <ecNumber evidence="2">1.6.5.9</ecNumber>
    </recommendedName>
</protein>
<dbReference type="InterPro" id="IPR036188">
    <property type="entry name" value="FAD/NAD-bd_sf"/>
</dbReference>
<evidence type="ECO:0000256" key="3">
    <source>
        <dbReference type="ARBA" id="ARBA00022630"/>
    </source>
</evidence>
<keyword evidence="3" id="KW-0285">Flavoprotein</keyword>
<evidence type="ECO:0000256" key="5">
    <source>
        <dbReference type="ARBA" id="ARBA00023002"/>
    </source>
</evidence>
<evidence type="ECO:0000313" key="11">
    <source>
        <dbReference type="Proteomes" id="UP000245639"/>
    </source>
</evidence>
<dbReference type="EMBL" id="QEKW01000004">
    <property type="protein sequence ID" value="PVZ10877.1"/>
    <property type="molecule type" value="Genomic_DNA"/>
</dbReference>
<feature type="domain" description="FAD/NAD(P)-binding" evidence="9">
    <location>
        <begin position="11"/>
        <end position="334"/>
    </location>
</feature>
<keyword evidence="5" id="KW-0560">Oxidoreductase</keyword>
<evidence type="ECO:0000256" key="4">
    <source>
        <dbReference type="ARBA" id="ARBA00022827"/>
    </source>
</evidence>
<reference evidence="10 11" key="1">
    <citation type="submission" date="2018-04" db="EMBL/GenBank/DDBJ databases">
        <title>Genomic Encyclopedia of Type Strains, Phase IV (KMG-IV): sequencing the most valuable type-strain genomes for metagenomic binning, comparative biology and taxonomic classification.</title>
        <authorList>
            <person name="Goeker M."/>
        </authorList>
    </citation>
    <scope>NUCLEOTIDE SEQUENCE [LARGE SCALE GENOMIC DNA]</scope>
    <source>
        <strain evidence="10 11">DSM 45771</strain>
    </source>
</reference>
<keyword evidence="4" id="KW-0274">FAD</keyword>
<keyword evidence="6" id="KW-0520">NAD</keyword>
<dbReference type="SUPFAM" id="SSF51905">
    <property type="entry name" value="FAD/NAD(P)-binding domain"/>
    <property type="match status" value="1"/>
</dbReference>
<evidence type="ECO:0000313" key="10">
    <source>
        <dbReference type="EMBL" id="PVZ10877.1"/>
    </source>
</evidence>
<dbReference type="Proteomes" id="UP000245639">
    <property type="component" value="Unassembled WGS sequence"/>
</dbReference>
<dbReference type="PANTHER" id="PTHR43706">
    <property type="entry name" value="NADH DEHYDROGENASE"/>
    <property type="match status" value="1"/>
</dbReference>
<dbReference type="AlphaFoldDB" id="A0A2U1FFE5"/>
<evidence type="ECO:0000256" key="7">
    <source>
        <dbReference type="ARBA" id="ARBA00047599"/>
    </source>
</evidence>
<evidence type="ECO:0000256" key="1">
    <source>
        <dbReference type="ARBA" id="ARBA00005272"/>
    </source>
</evidence>
<sequence length="469" mass="50415">MSQPPSGDRHRVVIVGGGFGGVRAAHALSHLPVDITLIDRTNHHLFQPLLYQVGTGVLSPGQIAPALRSIFRKKPNVRVQLAQVDGFDLDRRVVHGVADHGVEVPYDTLIVAAGATHSYFGRDEWEAHTLAMKSLDDANRLRSRVLGAFEMAEQADTPAEREAWLTFAIVGAGPTGVELAGQVGILAHRLLPAEFRSIDTTSARVLLLDAAPTVLGPFARPLQQRARDDLHELGVEVQTSAPVTTIDAEGIEIADDTGSHRRITAKTVIWAAGVKASPLAERLAEAAGAETDRAGRLIVSPDCTVPGHPEIFAIGDMVSLPGVPGVAQPAIQEGRYVAEVIGARLAGVPAPGPFRYRDKGAMAIIGRTHAVAQVGKLRLTGFPAFVVWGVVHLAYLVGWGNRFEAVARWLWTMIARNRRERLISVVSLVPEETARDQLARTGIRRRRERAGVGPGVGPERRGSEGTIEP</sequence>
<gene>
    <name evidence="10" type="ORF">C8D89_10488</name>
</gene>
<proteinExistence type="inferred from homology"/>
<dbReference type="InterPro" id="IPR023753">
    <property type="entry name" value="FAD/NAD-binding_dom"/>
</dbReference>
<dbReference type="RefSeq" id="WP_207787151.1">
    <property type="nucleotide sequence ID" value="NZ_QEKW01000004.1"/>
</dbReference>
<feature type="region of interest" description="Disordered" evidence="8">
    <location>
        <begin position="440"/>
        <end position="469"/>
    </location>
</feature>
<comment type="catalytic activity">
    <reaction evidence="7">
        <text>a quinone + NADH + H(+) = a quinol + NAD(+)</text>
        <dbReference type="Rhea" id="RHEA:46160"/>
        <dbReference type="ChEBI" id="CHEBI:15378"/>
        <dbReference type="ChEBI" id="CHEBI:24646"/>
        <dbReference type="ChEBI" id="CHEBI:57540"/>
        <dbReference type="ChEBI" id="CHEBI:57945"/>
        <dbReference type="ChEBI" id="CHEBI:132124"/>
        <dbReference type="EC" id="1.6.5.9"/>
    </reaction>
</comment>
<dbReference type="EC" id="1.6.5.9" evidence="2"/>
<dbReference type="InterPro" id="IPR045024">
    <property type="entry name" value="NDH-2"/>
</dbReference>
<organism evidence="10 11">
    <name type="scientific">Actinomycetospora cinnamomea</name>
    <dbReference type="NCBI Taxonomy" id="663609"/>
    <lineage>
        <taxon>Bacteria</taxon>
        <taxon>Bacillati</taxon>
        <taxon>Actinomycetota</taxon>
        <taxon>Actinomycetes</taxon>
        <taxon>Pseudonocardiales</taxon>
        <taxon>Pseudonocardiaceae</taxon>
        <taxon>Actinomycetospora</taxon>
    </lineage>
</organism>
<name>A0A2U1FFE5_9PSEU</name>
<accession>A0A2U1FFE5</accession>
<evidence type="ECO:0000259" key="9">
    <source>
        <dbReference type="Pfam" id="PF07992"/>
    </source>
</evidence>
<evidence type="ECO:0000256" key="8">
    <source>
        <dbReference type="SAM" id="MobiDB-lite"/>
    </source>
</evidence>
<dbReference type="PRINTS" id="PR00411">
    <property type="entry name" value="PNDRDTASEI"/>
</dbReference>
<dbReference type="GO" id="GO:0050136">
    <property type="term" value="F:NADH dehydrogenase (quinone) (non-electrogenic) activity"/>
    <property type="evidence" value="ECO:0007669"/>
    <property type="project" value="UniProtKB-EC"/>
</dbReference>